<feature type="signal peptide" evidence="2">
    <location>
        <begin position="1"/>
        <end position="36"/>
    </location>
</feature>
<evidence type="ECO:0000313" key="3">
    <source>
        <dbReference type="EMBL" id="WOL19288.1"/>
    </source>
</evidence>
<keyword evidence="4" id="KW-1185">Reference proteome</keyword>
<keyword evidence="2" id="KW-0732">Signal</keyword>
<accession>A0AAQ3QRZ6</accession>
<evidence type="ECO:0000313" key="4">
    <source>
        <dbReference type="Proteomes" id="UP001327560"/>
    </source>
</evidence>
<dbReference type="PANTHER" id="PTHR45642:SF46">
    <property type="entry name" value="OS06G0636700 PROTEIN"/>
    <property type="match status" value="1"/>
</dbReference>
<feature type="region of interest" description="Disordered" evidence="1">
    <location>
        <begin position="157"/>
        <end position="192"/>
    </location>
</feature>
<dbReference type="Proteomes" id="UP001327560">
    <property type="component" value="Chromosome 9"/>
</dbReference>
<feature type="compositionally biased region" description="Polar residues" evidence="1">
    <location>
        <begin position="183"/>
        <end position="192"/>
    </location>
</feature>
<name>A0AAQ3QRZ6_9LILI</name>
<protein>
    <submittedName>
        <fullName evidence="3">GDSL esterase/lipase</fullName>
    </submittedName>
</protein>
<reference evidence="3 4" key="1">
    <citation type="submission" date="2023-10" db="EMBL/GenBank/DDBJ databases">
        <title>Chromosome-scale genome assembly provides insights into flower coloration mechanisms of Canna indica.</title>
        <authorList>
            <person name="Li C."/>
        </authorList>
    </citation>
    <scope>NUCLEOTIDE SEQUENCE [LARGE SCALE GENOMIC DNA]</scope>
    <source>
        <tissue evidence="3">Flower</tissue>
    </source>
</reference>
<dbReference type="EMBL" id="CP136898">
    <property type="protein sequence ID" value="WOL19288.1"/>
    <property type="molecule type" value="Genomic_DNA"/>
</dbReference>
<organism evidence="3 4">
    <name type="scientific">Canna indica</name>
    <name type="common">Indian-shot</name>
    <dbReference type="NCBI Taxonomy" id="4628"/>
    <lineage>
        <taxon>Eukaryota</taxon>
        <taxon>Viridiplantae</taxon>
        <taxon>Streptophyta</taxon>
        <taxon>Embryophyta</taxon>
        <taxon>Tracheophyta</taxon>
        <taxon>Spermatophyta</taxon>
        <taxon>Magnoliopsida</taxon>
        <taxon>Liliopsida</taxon>
        <taxon>Zingiberales</taxon>
        <taxon>Cannaceae</taxon>
        <taxon>Canna</taxon>
    </lineage>
</organism>
<feature type="compositionally biased region" description="Low complexity" evidence="1">
    <location>
        <begin position="160"/>
        <end position="171"/>
    </location>
</feature>
<evidence type="ECO:0000256" key="2">
    <source>
        <dbReference type="SAM" id="SignalP"/>
    </source>
</evidence>
<dbReference type="Gene3D" id="3.40.50.1110">
    <property type="entry name" value="SGNH hydrolase"/>
    <property type="match status" value="1"/>
</dbReference>
<evidence type="ECO:0000256" key="1">
    <source>
        <dbReference type="SAM" id="MobiDB-lite"/>
    </source>
</evidence>
<dbReference type="InterPro" id="IPR050592">
    <property type="entry name" value="GDSL_lipolytic_enzyme"/>
</dbReference>
<sequence>MAIQKLNPSIQMTLCINSTLFFFHLLLCLTPSLVAAVSRVPALIIFGESIADPGNNNNIPTLLKSNFLSAYLEPGYDIKDLAKGVSFALAGTGLYKVAYDISHVIPLWKTVEFFKEYQEKLRSYAGEAMAVHIVGEAVLIDGGISVVLFYARVRRQKPESSASTSSSAGGSYMMKKRRRQRWRPTTASPSPE</sequence>
<gene>
    <name evidence="3" type="ORF">Cni_G28086</name>
</gene>
<dbReference type="InterPro" id="IPR036514">
    <property type="entry name" value="SGNH_hydro_sf"/>
</dbReference>
<dbReference type="AlphaFoldDB" id="A0AAQ3QRZ6"/>
<proteinExistence type="predicted"/>
<feature type="chain" id="PRO_5042861550" evidence="2">
    <location>
        <begin position="37"/>
        <end position="192"/>
    </location>
</feature>
<dbReference type="PANTHER" id="PTHR45642">
    <property type="entry name" value="GDSL ESTERASE/LIPASE EXL3"/>
    <property type="match status" value="1"/>
</dbReference>